<dbReference type="OrthoDB" id="9786188at2"/>
<accession>A0A4Z0PH28</accession>
<feature type="domain" description="SGNH hydrolase-type esterase" evidence="1">
    <location>
        <begin position="17"/>
        <end position="132"/>
    </location>
</feature>
<dbReference type="Pfam" id="PF13472">
    <property type="entry name" value="Lipase_GDSL_2"/>
    <property type="match status" value="1"/>
</dbReference>
<dbReference type="RefSeq" id="WP_135499186.1">
    <property type="nucleotide sequence ID" value="NZ_SRLD01000043.1"/>
</dbReference>
<keyword evidence="4" id="KW-1185">Reference proteome</keyword>
<evidence type="ECO:0000313" key="3">
    <source>
        <dbReference type="EMBL" id="TGE14053.1"/>
    </source>
</evidence>
<reference evidence="3 4" key="1">
    <citation type="submission" date="2019-04" db="EMBL/GenBank/DDBJ databases">
        <authorList>
            <person name="Feng G."/>
            <person name="Zhang J."/>
            <person name="Zhu H."/>
        </authorList>
    </citation>
    <scope>NUCLEOTIDE SEQUENCE [LARGE SCALE GENOMIC DNA]</scope>
    <source>
        <strain evidence="3 4">JCM 17223</strain>
    </source>
</reference>
<dbReference type="Gene3D" id="3.40.50.1110">
    <property type="entry name" value="SGNH hydrolase"/>
    <property type="match status" value="1"/>
</dbReference>
<evidence type="ECO:0000259" key="2">
    <source>
        <dbReference type="Pfam" id="PF18998"/>
    </source>
</evidence>
<dbReference type="InterPro" id="IPR013830">
    <property type="entry name" value="SGNH_hydro"/>
</dbReference>
<gene>
    <name evidence="3" type="ORF">E5J99_17885</name>
</gene>
<evidence type="ECO:0000313" key="4">
    <source>
        <dbReference type="Proteomes" id="UP000297739"/>
    </source>
</evidence>
<dbReference type="SUPFAM" id="SSF52266">
    <property type="entry name" value="SGNH hydrolase"/>
    <property type="match status" value="1"/>
</dbReference>
<organism evidence="3 4">
    <name type="scientific">Hymenobacter elongatus</name>
    <dbReference type="NCBI Taxonomy" id="877208"/>
    <lineage>
        <taxon>Bacteria</taxon>
        <taxon>Pseudomonadati</taxon>
        <taxon>Bacteroidota</taxon>
        <taxon>Cytophagia</taxon>
        <taxon>Cytophagales</taxon>
        <taxon>Hymenobacteraceae</taxon>
        <taxon>Hymenobacter</taxon>
    </lineage>
</organism>
<evidence type="ECO:0000259" key="1">
    <source>
        <dbReference type="Pfam" id="PF13472"/>
    </source>
</evidence>
<proteinExistence type="predicted"/>
<comment type="caution">
    <text evidence="3">The sequence shown here is derived from an EMBL/GenBank/DDBJ whole genome shotgun (WGS) entry which is preliminary data.</text>
</comment>
<dbReference type="PANTHER" id="PTHR30383:SF2">
    <property type="entry name" value="CELLULOSE-BINDING PROTEIN"/>
    <property type="match status" value="1"/>
</dbReference>
<dbReference type="InterPro" id="IPR044060">
    <property type="entry name" value="Bacterial_rp_domain"/>
</dbReference>
<dbReference type="InterPro" id="IPR036514">
    <property type="entry name" value="SGNH_hydro_sf"/>
</dbReference>
<dbReference type="Proteomes" id="UP000297739">
    <property type="component" value="Unassembled WGS sequence"/>
</dbReference>
<protein>
    <submittedName>
        <fullName evidence="3">Uncharacterized protein</fullName>
    </submittedName>
</protein>
<dbReference type="EMBL" id="SRLD01000043">
    <property type="protein sequence ID" value="TGE14053.1"/>
    <property type="molecule type" value="Genomic_DNA"/>
</dbReference>
<sequence>MTSTTRDTRAGWLLFSAQGWAATYKPDVVLMHIGSNDMIQNSSLTGTRVELGEIIDASRMGHPTVKILLAQLLPTSLSPGNENITALNALLPELAQQKSTPQSPVTIVDHNTGVNPVTETYDGIHLNEVGEERMAARWYTALQALLDTPVSTFYPLATAASGAGTVSRSPDQATYAAGTVATLTATPGSGQQFVGWSGDATGSANPLAVAMTAAKTITATFAPLPPPPPPPAVTSYTLVNADTDLDIQPLATDATLNLATLPTRNLNIRATTTPAAVGSVRFSLTGADTRDQTESQAPYALFSDAGGDYNAWTPAVGSYSLTAIAYSEAGGGGAAGSPLTLTFTVVNTATQATVTSFTLVNADTDQDIQDITSGAMLDLAALPTQNLNIRVNTSPAVVGSVAVVLTGTQEQVRTESMAPYALFSDANGNYNGWIPTTGSYTITATPYAEAGAVGDAGKALTVSFNVLGQPLPNTQAQATRQLRVAASGAARAYPNPSYDGRFVVALPAAEAGTITYTLVSALGSMVASGAQPVDAQAGELVLDWSGQMLAPGVYYLSLKSPALTTRLKLLRF</sequence>
<dbReference type="InterPro" id="IPR051532">
    <property type="entry name" value="Ester_Hydrolysis_Enzymes"/>
</dbReference>
<dbReference type="CDD" id="cd01833">
    <property type="entry name" value="XynB_like"/>
    <property type="match status" value="1"/>
</dbReference>
<dbReference type="GO" id="GO:0004622">
    <property type="term" value="F:phosphatidylcholine lysophospholipase activity"/>
    <property type="evidence" value="ECO:0007669"/>
    <property type="project" value="TreeGrafter"/>
</dbReference>
<feature type="domain" description="Bacterial repeat" evidence="2">
    <location>
        <begin position="154"/>
        <end position="223"/>
    </location>
</feature>
<dbReference type="AlphaFoldDB" id="A0A4Z0PH28"/>
<dbReference type="Pfam" id="PF18998">
    <property type="entry name" value="Flg_new_2"/>
    <property type="match status" value="1"/>
</dbReference>
<name>A0A4Z0PH28_9BACT</name>
<dbReference type="PANTHER" id="PTHR30383">
    <property type="entry name" value="THIOESTERASE 1/PROTEASE 1/LYSOPHOSPHOLIPASE L1"/>
    <property type="match status" value="1"/>
</dbReference>